<dbReference type="Proteomes" id="UP000252086">
    <property type="component" value="Unassembled WGS sequence"/>
</dbReference>
<feature type="transmembrane region" description="Helical" evidence="6">
    <location>
        <begin position="464"/>
        <end position="483"/>
    </location>
</feature>
<dbReference type="PANTHER" id="PTHR30287:SF1">
    <property type="entry name" value="INNER MEMBRANE PROTEIN"/>
    <property type="match status" value="1"/>
</dbReference>
<name>A0A366CYF2_9GAMM</name>
<reference evidence="8 9" key="1">
    <citation type="submission" date="2018-06" db="EMBL/GenBank/DDBJ databases">
        <title>Genomic Encyclopedia of Type Strains, Phase III (KMG-III): the genomes of soil and plant-associated and newly described type strains.</title>
        <authorList>
            <person name="Whitman W."/>
        </authorList>
    </citation>
    <scope>NUCLEOTIDE SEQUENCE [LARGE SCALE GENOMIC DNA]</scope>
    <source>
        <strain evidence="8 9">CECT 7732</strain>
    </source>
</reference>
<dbReference type="InterPro" id="IPR003838">
    <property type="entry name" value="ABC3_permease_C"/>
</dbReference>
<comment type="subcellular location">
    <subcellularLocation>
        <location evidence="1">Cell membrane</location>
        <topology evidence="1">Multi-pass membrane protein</topology>
    </subcellularLocation>
</comment>
<evidence type="ECO:0000313" key="9">
    <source>
        <dbReference type="Proteomes" id="UP000252086"/>
    </source>
</evidence>
<organism evidence="8 9">
    <name type="scientific">Marinomonas aquiplantarum</name>
    <dbReference type="NCBI Taxonomy" id="491951"/>
    <lineage>
        <taxon>Bacteria</taxon>
        <taxon>Pseudomonadati</taxon>
        <taxon>Pseudomonadota</taxon>
        <taxon>Gammaproteobacteria</taxon>
        <taxon>Oceanospirillales</taxon>
        <taxon>Oceanospirillaceae</taxon>
        <taxon>Marinomonas</taxon>
    </lineage>
</organism>
<feature type="domain" description="ABC3 transporter permease C-terminal" evidence="7">
    <location>
        <begin position="699"/>
        <end position="812"/>
    </location>
</feature>
<evidence type="ECO:0000256" key="2">
    <source>
        <dbReference type="ARBA" id="ARBA00022475"/>
    </source>
</evidence>
<comment type="caution">
    <text evidence="8">The sequence shown here is derived from an EMBL/GenBank/DDBJ whole genome shotgun (WGS) entry which is preliminary data.</text>
</comment>
<feature type="transmembrane region" description="Helical" evidence="6">
    <location>
        <begin position="743"/>
        <end position="769"/>
    </location>
</feature>
<dbReference type="EMBL" id="QNRF01000005">
    <property type="protein sequence ID" value="RBO82872.1"/>
    <property type="molecule type" value="Genomic_DNA"/>
</dbReference>
<feature type="domain" description="ABC3 transporter permease C-terminal" evidence="7">
    <location>
        <begin position="257"/>
        <end position="374"/>
    </location>
</feature>
<keyword evidence="4 6" id="KW-1133">Transmembrane helix</keyword>
<evidence type="ECO:0000256" key="6">
    <source>
        <dbReference type="SAM" id="Phobius"/>
    </source>
</evidence>
<protein>
    <submittedName>
        <fullName evidence="8">Putative ABC transport system permease protein</fullName>
    </submittedName>
</protein>
<evidence type="ECO:0000259" key="7">
    <source>
        <dbReference type="Pfam" id="PF02687"/>
    </source>
</evidence>
<feature type="transmembrane region" description="Helical" evidence="6">
    <location>
        <begin position="390"/>
        <end position="409"/>
    </location>
</feature>
<dbReference type="RefSeq" id="WP_113874814.1">
    <property type="nucleotide sequence ID" value="NZ_QNRF01000005.1"/>
</dbReference>
<dbReference type="GO" id="GO:0005886">
    <property type="term" value="C:plasma membrane"/>
    <property type="evidence" value="ECO:0007669"/>
    <property type="project" value="UniProtKB-SubCell"/>
</dbReference>
<sequence>MMFIFRLMVRDFRSGDLLTLLAALVISVGTVTSIGLFIDRLQLSFEEQSANLLAADRLVRSDENIPLDWIQKADDLSLEQAQRTSFTTMMFAKDSLQLAQISAVTDSYPLRGAYLVDQTLFGQGQQWTQPPATGEVWLSSRLASMLGVSLGDKVEIGEAEFSVSQFLVRDPGSTTSAFAISPRAVINDKDLAKTQVIIPGSRVRYSLLLAGNRDALQEYGDWLTPQLVDGQRWRTPSQSGERVGNTISRAESFLLLAGTLAVVMSGIAMALASARFVKRHLMQVAILKTIGATPKFLSLAFLQQLSLLFCVGTLIGLAIGWGIQEIIATLLSGLMSTELPSPSISRLWLGIATGLVSMLAFCLPLVMRLIKISPLSVLQPTAKIEQNTAIIYSLGFAGMYALMCIYTKGFLLPTVMTLSIVGIGLIVGLIGIGAFKLGRRLTSGATSGWQIGLASLYRRLIPNLFQLLVFTLIIMLTLILIGVQSSLISDWQKQLPEDAPNHYIFNVQSNQIDAINQTSQALEIPHSDWYPMVRGRVIKINDDNVDDLYPEGRNEPELVDRELNLTWSDQLGQGNTLLEGDFSAEGLSIEQRVAQEVGVSLGDKLTINIGGNIVTLPITSVREVDWGTMQPNFYLILPKHALQDYPANFVSSLFVDNDKAQDFYKGMSNYPTVSILNVGDILKQIQTIIGQLSQAIQLVLLCILCAGGLVLLASVRSTLEERLEEGALLRVLGAKSSLVRQSIFVEFGALGFFSGVISALGAELCLYGLQVYVFNTQANWHPNLWLFGPLIGVCVILTIGVFASRKVLNVPPMHLLRDI</sequence>
<dbReference type="OrthoDB" id="5292592at2"/>
<gene>
    <name evidence="8" type="ORF">DFP76_105347</name>
</gene>
<feature type="transmembrane region" description="Helical" evidence="6">
    <location>
        <begin position="415"/>
        <end position="435"/>
    </location>
</feature>
<feature type="transmembrane region" description="Helical" evidence="6">
    <location>
        <begin position="695"/>
        <end position="715"/>
    </location>
</feature>
<evidence type="ECO:0000313" key="8">
    <source>
        <dbReference type="EMBL" id="RBO82872.1"/>
    </source>
</evidence>
<dbReference type="PANTHER" id="PTHR30287">
    <property type="entry name" value="MEMBRANE COMPONENT OF PREDICTED ABC SUPERFAMILY METABOLITE UPTAKE TRANSPORTER"/>
    <property type="match status" value="1"/>
</dbReference>
<accession>A0A366CYF2</accession>
<evidence type="ECO:0000256" key="5">
    <source>
        <dbReference type="ARBA" id="ARBA00023136"/>
    </source>
</evidence>
<dbReference type="InterPro" id="IPR038766">
    <property type="entry name" value="Membrane_comp_ABC_pdt"/>
</dbReference>
<dbReference type="Pfam" id="PF02687">
    <property type="entry name" value="FtsX"/>
    <property type="match status" value="2"/>
</dbReference>
<proteinExistence type="predicted"/>
<keyword evidence="5 6" id="KW-0472">Membrane</keyword>
<feature type="transmembrane region" description="Helical" evidence="6">
    <location>
        <begin position="784"/>
        <end position="803"/>
    </location>
</feature>
<keyword evidence="9" id="KW-1185">Reference proteome</keyword>
<keyword evidence="3 6" id="KW-0812">Transmembrane</keyword>
<dbReference type="AlphaFoldDB" id="A0A366CYF2"/>
<keyword evidence="2" id="KW-1003">Cell membrane</keyword>
<feature type="transmembrane region" description="Helical" evidence="6">
    <location>
        <begin position="305"/>
        <end position="327"/>
    </location>
</feature>
<evidence type="ECO:0000256" key="4">
    <source>
        <dbReference type="ARBA" id="ARBA00022989"/>
    </source>
</evidence>
<feature type="transmembrane region" description="Helical" evidence="6">
    <location>
        <begin position="347"/>
        <end position="370"/>
    </location>
</feature>
<evidence type="ECO:0000256" key="1">
    <source>
        <dbReference type="ARBA" id="ARBA00004651"/>
    </source>
</evidence>
<evidence type="ECO:0000256" key="3">
    <source>
        <dbReference type="ARBA" id="ARBA00022692"/>
    </source>
</evidence>
<feature type="transmembrane region" description="Helical" evidence="6">
    <location>
        <begin position="253"/>
        <end position="272"/>
    </location>
</feature>